<dbReference type="InterPro" id="IPR038765">
    <property type="entry name" value="Papain-like_cys_pep_sf"/>
</dbReference>
<dbReference type="Pfam" id="PF07313">
    <property type="entry name" value="AmiA-like"/>
    <property type="match status" value="1"/>
</dbReference>
<proteinExistence type="predicted"/>
<protein>
    <submittedName>
        <fullName evidence="1">DUF1460 domain-containing protein</fullName>
    </submittedName>
</protein>
<evidence type="ECO:0000313" key="2">
    <source>
        <dbReference type="Proteomes" id="UP000308901"/>
    </source>
</evidence>
<accession>A0A5R8XXS1</accession>
<keyword evidence="2" id="KW-1185">Reference proteome</keyword>
<gene>
    <name evidence="1" type="ORF">FDK22_14640</name>
</gene>
<dbReference type="Proteomes" id="UP000308901">
    <property type="component" value="Unassembled WGS sequence"/>
</dbReference>
<dbReference type="Gene3D" id="2.30.260.10">
    <property type="entry name" value="putative xylanase like domain"/>
    <property type="match status" value="1"/>
</dbReference>
<dbReference type="SUPFAM" id="SSF54001">
    <property type="entry name" value="Cysteine proteinases"/>
    <property type="match status" value="1"/>
</dbReference>
<dbReference type="RefSeq" id="WP_138153731.1">
    <property type="nucleotide sequence ID" value="NZ_VANU01000007.1"/>
</dbReference>
<dbReference type="AlphaFoldDB" id="A0A5R8XXS1"/>
<comment type="caution">
    <text evidence="1">The sequence shown here is derived from an EMBL/GenBank/DDBJ whole genome shotgun (WGS) entry which is preliminary data.</text>
</comment>
<sequence length="244" mass="28753">MKYLILLSIFISSIFSSQIDLGKWNQESFDTFLKKEKSINEISASFLNTPYKANVLIGSYNKKEELVIDFVNLDCFTYIDYVEAIKESKNYKEFKENLVKIRYKKSQITYENRNHFFTDWITQNGFKNITSKLSQNSKKTTKYLNKKDDKNLYLKGININKREFEYLEPQFVDKNFLQKLKNGDYIGIYTNLKGLDVTHTGIIIKKDGKTFFRHASSKKSNRKVVDELFVDYVKKTPGILVLRK</sequence>
<dbReference type="Gene3D" id="1.10.3670.10">
    <property type="entry name" value="Putative xylanase like domain"/>
    <property type="match status" value="1"/>
</dbReference>
<dbReference type="OrthoDB" id="9796191at2"/>
<reference evidence="1 2" key="1">
    <citation type="submission" date="2019-05" db="EMBL/GenBank/DDBJ databases">
        <title>Arcobacter sp. nov., isolated from sea sediment.</title>
        <authorList>
            <person name="Kim W."/>
        </authorList>
    </citation>
    <scope>NUCLEOTIDE SEQUENCE [LARGE SCALE GENOMIC DNA]</scope>
    <source>
        <strain evidence="1 2">CAU 1517</strain>
    </source>
</reference>
<organism evidence="1 2">
    <name type="scientific">Arcobacter arenosus</name>
    <dbReference type="NCBI Taxonomy" id="2576037"/>
    <lineage>
        <taxon>Bacteria</taxon>
        <taxon>Pseudomonadati</taxon>
        <taxon>Campylobacterota</taxon>
        <taxon>Epsilonproteobacteria</taxon>
        <taxon>Campylobacterales</taxon>
        <taxon>Arcobacteraceae</taxon>
        <taxon>Arcobacter</taxon>
    </lineage>
</organism>
<dbReference type="InterPro" id="IPR010846">
    <property type="entry name" value="AmiA-like"/>
</dbReference>
<dbReference type="EMBL" id="VANU01000007">
    <property type="protein sequence ID" value="TLP35885.1"/>
    <property type="molecule type" value="Genomic_DNA"/>
</dbReference>
<name>A0A5R8XXS1_9BACT</name>
<evidence type="ECO:0000313" key="1">
    <source>
        <dbReference type="EMBL" id="TLP35885.1"/>
    </source>
</evidence>